<evidence type="ECO:0000256" key="4">
    <source>
        <dbReference type="SAM" id="Phobius"/>
    </source>
</evidence>
<feature type="domain" description="SpoOB alpha-helical" evidence="6">
    <location>
        <begin position="71"/>
        <end position="121"/>
    </location>
</feature>
<feature type="domain" description="Sporulation initiation phosphotransferase B C-terminal" evidence="5">
    <location>
        <begin position="124"/>
        <end position="220"/>
    </location>
</feature>
<sequence>MKFRELPPIAIVVICSLSFPIAVLLIWQYAWWPFVLLILWVLTVVYLLIVTIQRSLQQQFKRQLQQAQTSAIVTLSHHRHDWMNELQVIYGYLRLNKVDKAIEVVDRIRGQMEHDSKLSRIGIPELATFLLSFRTVCDTFQLHVEIGDQLQLDRITCPVEQLSKVIIGMINVFRVRSIRQYDNDNVLTLGFSQDDAHFRIVYNYSGELVAADSINNQLEQCLEGIGHLVQEQPLVDHPSMWTSVIHIPLKA</sequence>
<keyword evidence="8" id="KW-1185">Reference proteome</keyword>
<reference evidence="7" key="1">
    <citation type="submission" date="2023-03" db="EMBL/GenBank/DDBJ databases">
        <title>Andean soil-derived lignocellulolytic bacterial consortium as a source of novel taxa and putative plastic-active enzymes.</title>
        <authorList>
            <person name="Diaz-Garcia L."/>
            <person name="Chuvochina M."/>
            <person name="Feuerriegel G."/>
            <person name="Bunk B."/>
            <person name="Sproer C."/>
            <person name="Streit W.R."/>
            <person name="Rodriguez L.M."/>
            <person name="Overmann J."/>
            <person name="Jimenez D.J."/>
        </authorList>
    </citation>
    <scope>NUCLEOTIDE SEQUENCE</scope>
    <source>
        <strain evidence="7">MAG 2441</strain>
    </source>
</reference>
<dbReference type="GO" id="GO:0000155">
    <property type="term" value="F:phosphorelay sensor kinase activity"/>
    <property type="evidence" value="ECO:0007669"/>
    <property type="project" value="InterPro"/>
</dbReference>
<dbReference type="Gene3D" id="1.10.287.130">
    <property type="match status" value="1"/>
</dbReference>
<feature type="transmembrane region" description="Helical" evidence="4">
    <location>
        <begin position="34"/>
        <end position="52"/>
    </location>
</feature>
<dbReference type="InterPro" id="IPR016122">
    <property type="entry name" value="SpoOB_C"/>
</dbReference>
<keyword evidence="1" id="KW-0597">Phosphoprotein</keyword>
<dbReference type="Pfam" id="PF14682">
    <property type="entry name" value="SPOB_ab"/>
    <property type="match status" value="1"/>
</dbReference>
<dbReference type="Gene3D" id="3.30.565.30">
    <property type="entry name" value="Sporulation initiation phosphotransferase B (SpoOB), C-terminal domain"/>
    <property type="match status" value="1"/>
</dbReference>
<evidence type="ECO:0000256" key="1">
    <source>
        <dbReference type="ARBA" id="ARBA00022553"/>
    </source>
</evidence>
<protein>
    <submittedName>
        <fullName evidence="7">Spo0B domain-containing protein</fullName>
    </submittedName>
</protein>
<keyword evidence="4" id="KW-1133">Transmembrane helix</keyword>
<evidence type="ECO:0000313" key="8">
    <source>
        <dbReference type="Proteomes" id="UP001178662"/>
    </source>
</evidence>
<accession>A0AA95EYQ2</accession>
<name>A0AA95EYQ2_9BACL</name>
<evidence type="ECO:0000256" key="2">
    <source>
        <dbReference type="ARBA" id="ARBA00022679"/>
    </source>
</evidence>
<keyword evidence="4" id="KW-0472">Membrane</keyword>
<dbReference type="InterPro" id="IPR037100">
    <property type="entry name" value="Spo0B_C_sf"/>
</dbReference>
<keyword evidence="3" id="KW-0418">Kinase</keyword>
<dbReference type="InterPro" id="IPR039506">
    <property type="entry name" value="SPOB_a"/>
</dbReference>
<evidence type="ECO:0000313" key="7">
    <source>
        <dbReference type="EMBL" id="WEK55366.1"/>
    </source>
</evidence>
<keyword evidence="4" id="KW-0812">Transmembrane</keyword>
<dbReference type="SUPFAM" id="SSF55890">
    <property type="entry name" value="Sporulation response regulatory protein Spo0B"/>
    <property type="match status" value="1"/>
</dbReference>
<keyword evidence="2" id="KW-0808">Transferase</keyword>
<dbReference type="Pfam" id="PF14689">
    <property type="entry name" value="SPOB_a"/>
    <property type="match status" value="1"/>
</dbReference>
<organism evidence="7 8">
    <name type="scientific">Candidatus Cohnella colombiensis</name>
    <dbReference type="NCBI Taxonomy" id="3121368"/>
    <lineage>
        <taxon>Bacteria</taxon>
        <taxon>Bacillati</taxon>
        <taxon>Bacillota</taxon>
        <taxon>Bacilli</taxon>
        <taxon>Bacillales</taxon>
        <taxon>Paenibacillaceae</taxon>
        <taxon>Cohnella</taxon>
    </lineage>
</organism>
<evidence type="ECO:0000259" key="5">
    <source>
        <dbReference type="Pfam" id="PF14682"/>
    </source>
</evidence>
<dbReference type="EMBL" id="CP119317">
    <property type="protein sequence ID" value="WEK55366.1"/>
    <property type="molecule type" value="Genomic_DNA"/>
</dbReference>
<dbReference type="Proteomes" id="UP001178662">
    <property type="component" value="Chromosome"/>
</dbReference>
<evidence type="ECO:0000259" key="6">
    <source>
        <dbReference type="Pfam" id="PF14689"/>
    </source>
</evidence>
<proteinExistence type="predicted"/>
<dbReference type="AlphaFoldDB" id="A0AA95EYQ2"/>
<feature type="transmembrane region" description="Helical" evidence="4">
    <location>
        <begin position="9"/>
        <end position="28"/>
    </location>
</feature>
<evidence type="ECO:0000256" key="3">
    <source>
        <dbReference type="ARBA" id="ARBA00022777"/>
    </source>
</evidence>
<gene>
    <name evidence="7" type="ORF">P0Y55_04725</name>
</gene>
<dbReference type="InterPro" id="IPR016120">
    <property type="entry name" value="Sig_transdc_His_kin_SpoOB"/>
</dbReference>